<evidence type="ECO:0000256" key="1">
    <source>
        <dbReference type="SAM" id="MobiDB-lite"/>
    </source>
</evidence>
<dbReference type="RefSeq" id="WP_138169136.1">
    <property type="nucleotide sequence ID" value="NZ_VAWA01000002.1"/>
</dbReference>
<accession>A0A5R9AMZ4</accession>
<keyword evidence="3" id="KW-1185">Reference proteome</keyword>
<proteinExistence type="predicted"/>
<feature type="compositionally biased region" description="Gly residues" evidence="1">
    <location>
        <begin position="16"/>
        <end position="25"/>
    </location>
</feature>
<gene>
    <name evidence="2" type="ORF">FEF27_01885</name>
</gene>
<reference evidence="2 3" key="1">
    <citation type="submission" date="2019-05" db="EMBL/GenBank/DDBJ databases">
        <title>Nesterenkonia sp. GY239, isolated from the Southern Atlantic Ocean.</title>
        <authorList>
            <person name="Zhang G."/>
        </authorList>
    </citation>
    <scope>NUCLEOTIDE SEQUENCE [LARGE SCALE GENOMIC DNA]</scope>
    <source>
        <strain evidence="2 3">GY239</strain>
    </source>
</reference>
<dbReference type="EMBL" id="VAWA01000002">
    <property type="protein sequence ID" value="TLP79375.1"/>
    <property type="molecule type" value="Genomic_DNA"/>
</dbReference>
<comment type="caution">
    <text evidence="2">The sequence shown here is derived from an EMBL/GenBank/DDBJ whole genome shotgun (WGS) entry which is preliminary data.</text>
</comment>
<feature type="region of interest" description="Disordered" evidence="1">
    <location>
        <begin position="1"/>
        <end position="59"/>
    </location>
</feature>
<protein>
    <submittedName>
        <fullName evidence="2">Uncharacterized protein</fullName>
    </submittedName>
</protein>
<organism evidence="2 3">
    <name type="scientific">Nesterenkonia sphaerica</name>
    <dbReference type="NCBI Taxonomy" id="1804988"/>
    <lineage>
        <taxon>Bacteria</taxon>
        <taxon>Bacillati</taxon>
        <taxon>Actinomycetota</taxon>
        <taxon>Actinomycetes</taxon>
        <taxon>Micrococcales</taxon>
        <taxon>Micrococcaceae</taxon>
        <taxon>Nesterenkonia</taxon>
    </lineage>
</organism>
<dbReference type="Proteomes" id="UP000306544">
    <property type="component" value="Unassembled WGS sequence"/>
</dbReference>
<evidence type="ECO:0000313" key="3">
    <source>
        <dbReference type="Proteomes" id="UP000306544"/>
    </source>
</evidence>
<name>A0A5R9AMZ4_9MICC</name>
<dbReference type="AlphaFoldDB" id="A0A5R9AMZ4"/>
<evidence type="ECO:0000313" key="2">
    <source>
        <dbReference type="EMBL" id="TLP79375.1"/>
    </source>
</evidence>
<sequence>MTRAVLRGSATAQGRQAGGPVGTAAGGSADRWASRPASGRIGRHRGQWVAGPVGTAVGE</sequence>